<dbReference type="PANTHER" id="PTHR38445">
    <property type="entry name" value="HTH-TYPE TRANSCRIPTIONAL REPRESSOR YTRA"/>
    <property type="match status" value="1"/>
</dbReference>
<keyword evidence="1" id="KW-0805">Transcription regulation</keyword>
<gene>
    <name evidence="5" type="ORF">MU848_09750</name>
</gene>
<dbReference type="SMART" id="SM00345">
    <property type="entry name" value="HTH_GNTR"/>
    <property type="match status" value="1"/>
</dbReference>
<evidence type="ECO:0000259" key="4">
    <source>
        <dbReference type="PROSITE" id="PS50949"/>
    </source>
</evidence>
<evidence type="ECO:0000313" key="5">
    <source>
        <dbReference type="EMBL" id="MCK0531861.1"/>
    </source>
</evidence>
<dbReference type="SUPFAM" id="SSF46785">
    <property type="entry name" value="Winged helix' DNA-binding domain"/>
    <property type="match status" value="1"/>
</dbReference>
<sequence length="114" mass="12680">MADESKPVYLRLRDTIAASILDGDYRDGDMLPSVRALAAQEGANPLTVAKAYQCFQDDGLVLVKRGVGMFVAEGATRRLREAERRRFLEECWPLVADQIRRLGISADELGLRLA</sequence>
<evidence type="ECO:0000256" key="2">
    <source>
        <dbReference type="ARBA" id="ARBA00023125"/>
    </source>
</evidence>
<dbReference type="Gene3D" id="6.10.250.1220">
    <property type="match status" value="1"/>
</dbReference>
<dbReference type="InterPro" id="IPR000524">
    <property type="entry name" value="Tscrpt_reg_HTH_GntR"/>
</dbReference>
<organism evidence="5 6">
    <name type="scientific">Sphingobium agri</name>
    <dbReference type="NCBI Taxonomy" id="2933566"/>
    <lineage>
        <taxon>Bacteria</taxon>
        <taxon>Pseudomonadati</taxon>
        <taxon>Pseudomonadota</taxon>
        <taxon>Alphaproteobacteria</taxon>
        <taxon>Sphingomonadales</taxon>
        <taxon>Sphingomonadaceae</taxon>
        <taxon>Sphingobium</taxon>
    </lineage>
</organism>
<evidence type="ECO:0000256" key="3">
    <source>
        <dbReference type="ARBA" id="ARBA00023163"/>
    </source>
</evidence>
<dbReference type="Gene3D" id="1.10.10.10">
    <property type="entry name" value="Winged helix-like DNA-binding domain superfamily/Winged helix DNA-binding domain"/>
    <property type="match status" value="1"/>
</dbReference>
<keyword evidence="2" id="KW-0238">DNA-binding</keyword>
<accession>A0ABT0DXM3</accession>
<dbReference type="InterPro" id="IPR036390">
    <property type="entry name" value="WH_DNA-bd_sf"/>
</dbReference>
<name>A0ABT0DXM3_9SPHN</name>
<keyword evidence="6" id="KW-1185">Reference proteome</keyword>
<reference evidence="5 6" key="1">
    <citation type="submission" date="2022-04" db="EMBL/GenBank/DDBJ databases">
        <authorList>
            <person name="Huq M.A."/>
        </authorList>
    </citation>
    <scope>NUCLEOTIDE SEQUENCE [LARGE SCALE GENOMIC DNA]</scope>
    <source>
        <strain evidence="5 6">MAH-33</strain>
    </source>
</reference>
<dbReference type="PROSITE" id="PS50949">
    <property type="entry name" value="HTH_GNTR"/>
    <property type="match status" value="1"/>
</dbReference>
<dbReference type="EMBL" id="JALKHS010000006">
    <property type="protein sequence ID" value="MCK0531861.1"/>
    <property type="molecule type" value="Genomic_DNA"/>
</dbReference>
<evidence type="ECO:0000313" key="6">
    <source>
        <dbReference type="Proteomes" id="UP001203512"/>
    </source>
</evidence>
<evidence type="ECO:0000256" key="1">
    <source>
        <dbReference type="ARBA" id="ARBA00023015"/>
    </source>
</evidence>
<dbReference type="Pfam" id="PF00392">
    <property type="entry name" value="GntR"/>
    <property type="match status" value="1"/>
</dbReference>
<dbReference type="InterPro" id="IPR036388">
    <property type="entry name" value="WH-like_DNA-bd_sf"/>
</dbReference>
<protein>
    <submittedName>
        <fullName evidence="5">GntR family transcriptional regulator</fullName>
    </submittedName>
</protein>
<proteinExistence type="predicted"/>
<comment type="caution">
    <text evidence="5">The sequence shown here is derived from an EMBL/GenBank/DDBJ whole genome shotgun (WGS) entry which is preliminary data.</text>
</comment>
<dbReference type="Proteomes" id="UP001203512">
    <property type="component" value="Unassembled WGS sequence"/>
</dbReference>
<keyword evidence="3" id="KW-0804">Transcription</keyword>
<dbReference type="CDD" id="cd07377">
    <property type="entry name" value="WHTH_GntR"/>
    <property type="match status" value="1"/>
</dbReference>
<dbReference type="RefSeq" id="WP_097091344.1">
    <property type="nucleotide sequence ID" value="NZ_JALKHS010000006.1"/>
</dbReference>
<dbReference type="PANTHER" id="PTHR38445:SF10">
    <property type="entry name" value="GNTR-FAMILY TRANSCRIPTIONAL REGULATOR"/>
    <property type="match status" value="1"/>
</dbReference>
<feature type="domain" description="HTH gntR-type" evidence="4">
    <location>
        <begin position="6"/>
        <end position="74"/>
    </location>
</feature>